<dbReference type="InterPro" id="IPR058546">
    <property type="entry name" value="RPS4B/Roq1-like_LRR"/>
</dbReference>
<keyword evidence="3" id="KW-0611">Plant defense</keyword>
<evidence type="ECO:0000313" key="6">
    <source>
        <dbReference type="EMBL" id="GMN55357.1"/>
    </source>
</evidence>
<keyword evidence="7" id="KW-1185">Reference proteome</keyword>
<dbReference type="PANTHER" id="PTHR11017:SF479">
    <property type="entry name" value="DISEASE RESISTANCE PROTEIN (TIR-NBS-LRR CLASS) FAMILY"/>
    <property type="match status" value="1"/>
</dbReference>
<dbReference type="Pfam" id="PF07725">
    <property type="entry name" value="LRR_3"/>
    <property type="match status" value="1"/>
</dbReference>
<evidence type="ECO:0000256" key="2">
    <source>
        <dbReference type="ARBA" id="ARBA00022737"/>
    </source>
</evidence>
<dbReference type="Pfam" id="PF23286">
    <property type="entry name" value="LRR_13"/>
    <property type="match status" value="1"/>
</dbReference>
<evidence type="ECO:0000256" key="3">
    <source>
        <dbReference type="ARBA" id="ARBA00022821"/>
    </source>
</evidence>
<dbReference type="InterPro" id="IPR032675">
    <property type="entry name" value="LRR_dom_sf"/>
</dbReference>
<dbReference type="InterPro" id="IPR044974">
    <property type="entry name" value="Disease_R_plants"/>
</dbReference>
<feature type="domain" description="Disease resistance protein RPS4B/Roq1-like leucine-rich repeats" evidence="5">
    <location>
        <begin position="334"/>
        <end position="421"/>
    </location>
</feature>
<evidence type="ECO:0000313" key="7">
    <source>
        <dbReference type="Proteomes" id="UP001187192"/>
    </source>
</evidence>
<dbReference type="InterPro" id="IPR045344">
    <property type="entry name" value="C-JID"/>
</dbReference>
<sequence length="684" mass="78675">MHDLLQDFGKNIVRQQSKERLGKCSRLWIAEDAYHVLNNNLTEVFHNMCNLRLLEIRNGVGCVGFLRFLNQDLQFLPHSLRYISWYGYPSKCFPSNSVPSNLVELHMPCSNLEQLWDGVQDLDKLKCINLIGSDNLKEILDLSRAPNLERIYLQRCANLVKVPWNTLRSNKLIELNLKECEKLSSTLPERIFEPSTLKILKVKGSKVKITALPETISPGLVSLNLVSSGIRSLPSSIGSLENLSKLILKDCKSLSKIPSSIHKLKSLKYLKLARCSSLVEFRVQLPRNLETLDLRWTAITEIPSSSIENCSGLQKINLQGCEMIESLPSNIFELRSLRELNLDYCSKLKSLPEISKPMESLKDLGLTYTGIRQLPLSIGNLIGIEELNLENCANHESIPDSIYYLTPLIILMLRNCKNLRSIPELPLSTSLERVSSSKRVLRQWFRARHKFHTNGVTLDYQNFFECLKMDQNSRDEILSDYQLRVLAKAIQHKLNSRSGSTIVCYPGNEIPKWFDYQSEGSSYTIALTPQWHNANFLGFTFCLVIDAKAYKEFLTFQVDLLYFKCKFNFKIRDTEEVCRFYWSVFNVPRQLDSVPLNSDHLFLWYQHQDYNDYHDAVEVSLEFSLVNGSGKNFKSSTEVVKWCGIHMLYCDDLKDLEIDYKCDVESDATHEDEPSEDEIIDADE</sequence>
<name>A0AA88APY2_FICCA</name>
<dbReference type="Pfam" id="PF20160">
    <property type="entry name" value="C-JID"/>
    <property type="match status" value="1"/>
</dbReference>
<dbReference type="GO" id="GO:0006952">
    <property type="term" value="P:defense response"/>
    <property type="evidence" value="ECO:0007669"/>
    <property type="project" value="InterPro"/>
</dbReference>
<dbReference type="SUPFAM" id="SSF52058">
    <property type="entry name" value="L domain-like"/>
    <property type="match status" value="2"/>
</dbReference>
<keyword evidence="1" id="KW-0433">Leucine-rich repeat</keyword>
<dbReference type="PANTHER" id="PTHR11017">
    <property type="entry name" value="LEUCINE-RICH REPEAT-CONTAINING PROTEIN"/>
    <property type="match status" value="1"/>
</dbReference>
<gene>
    <name evidence="6" type="ORF">TIFTF001_024476</name>
</gene>
<dbReference type="Proteomes" id="UP001187192">
    <property type="component" value="Unassembled WGS sequence"/>
</dbReference>
<dbReference type="AlphaFoldDB" id="A0AA88APY2"/>
<dbReference type="Gene3D" id="3.80.10.10">
    <property type="entry name" value="Ribonuclease Inhibitor"/>
    <property type="match status" value="3"/>
</dbReference>
<comment type="caution">
    <text evidence="6">The sequence shown here is derived from an EMBL/GenBank/DDBJ whole genome shotgun (WGS) entry which is preliminary data.</text>
</comment>
<protein>
    <submittedName>
        <fullName evidence="6">Uncharacterized protein</fullName>
    </submittedName>
</protein>
<reference evidence="6" key="1">
    <citation type="submission" date="2023-07" db="EMBL/GenBank/DDBJ databases">
        <title>draft genome sequence of fig (Ficus carica).</title>
        <authorList>
            <person name="Takahashi T."/>
            <person name="Nishimura K."/>
        </authorList>
    </citation>
    <scope>NUCLEOTIDE SEQUENCE</scope>
</reference>
<evidence type="ECO:0000259" key="4">
    <source>
        <dbReference type="Pfam" id="PF20160"/>
    </source>
</evidence>
<accession>A0AA88APY2</accession>
<evidence type="ECO:0000259" key="5">
    <source>
        <dbReference type="Pfam" id="PF23286"/>
    </source>
</evidence>
<dbReference type="EMBL" id="BTGU01000056">
    <property type="protein sequence ID" value="GMN55357.1"/>
    <property type="molecule type" value="Genomic_DNA"/>
</dbReference>
<keyword evidence="2" id="KW-0677">Repeat</keyword>
<proteinExistence type="predicted"/>
<feature type="domain" description="C-JID" evidence="4">
    <location>
        <begin position="506"/>
        <end position="653"/>
    </location>
</feature>
<organism evidence="6 7">
    <name type="scientific">Ficus carica</name>
    <name type="common">Common fig</name>
    <dbReference type="NCBI Taxonomy" id="3494"/>
    <lineage>
        <taxon>Eukaryota</taxon>
        <taxon>Viridiplantae</taxon>
        <taxon>Streptophyta</taxon>
        <taxon>Embryophyta</taxon>
        <taxon>Tracheophyta</taxon>
        <taxon>Spermatophyta</taxon>
        <taxon>Magnoliopsida</taxon>
        <taxon>eudicotyledons</taxon>
        <taxon>Gunneridae</taxon>
        <taxon>Pentapetalae</taxon>
        <taxon>rosids</taxon>
        <taxon>fabids</taxon>
        <taxon>Rosales</taxon>
        <taxon>Moraceae</taxon>
        <taxon>Ficeae</taxon>
        <taxon>Ficus</taxon>
    </lineage>
</organism>
<evidence type="ECO:0000256" key="1">
    <source>
        <dbReference type="ARBA" id="ARBA00022614"/>
    </source>
</evidence>
<dbReference type="InterPro" id="IPR011713">
    <property type="entry name" value="Leu-rich_rpt_3"/>
</dbReference>